<gene>
    <name evidence="2" type="ORF">INP52_06960</name>
</gene>
<dbReference type="PANTHER" id="PTHR32502">
    <property type="entry name" value="N-ACETYLGALACTOSAMINE PERMEASE II COMPONENT-RELATED"/>
    <property type="match status" value="1"/>
</dbReference>
<organism evidence="2 3">
    <name type="scientific">Thermophilibacter immobilis</name>
    <dbReference type="NCBI Taxonomy" id="2779519"/>
    <lineage>
        <taxon>Bacteria</taxon>
        <taxon>Bacillati</taxon>
        <taxon>Actinomycetota</taxon>
        <taxon>Coriobacteriia</taxon>
        <taxon>Coriobacteriales</taxon>
        <taxon>Atopobiaceae</taxon>
        <taxon>Thermophilibacter</taxon>
    </lineage>
</organism>
<sequence length="273" mass="29411">MTTSSSEKKLSKKELSSIFWRTFTTSHAWHYERQQHLSFCFAMIPTIKKLYDKPEDRIAAYKRHLEFYNCQTTMQPLITSIVAAMEEENANNEEFDTSSISSMKVALMGPLAGIGDSLIAGTLRIIATGIVGGLCMGGSILGPILFLALYNVITIALRYLGVKYGYNLGENIISQVSDASVMQKLTAALSIVGLMVIGGMIATNVVVTTPLAFDLSGTAFSLQETLDSIFPALLPVGVFAGLFALNKRGVNVLAQIIGIMVIGVVLGIFGILG</sequence>
<keyword evidence="1" id="KW-1133">Transmembrane helix</keyword>
<dbReference type="InterPro" id="IPR050303">
    <property type="entry name" value="GatZ_KbaZ_carbometab"/>
</dbReference>
<feature type="transmembrane region" description="Helical" evidence="1">
    <location>
        <begin position="140"/>
        <end position="160"/>
    </location>
</feature>
<evidence type="ECO:0000313" key="3">
    <source>
        <dbReference type="Proteomes" id="UP000593735"/>
    </source>
</evidence>
<keyword evidence="3" id="KW-1185">Reference proteome</keyword>
<dbReference type="AlphaFoldDB" id="A0A7S7RU27"/>
<feature type="transmembrane region" description="Helical" evidence="1">
    <location>
        <begin position="228"/>
        <end position="245"/>
    </location>
</feature>
<dbReference type="InterPro" id="IPR004704">
    <property type="entry name" value="PTS_IID_man"/>
</dbReference>
<dbReference type="GO" id="GO:0005886">
    <property type="term" value="C:plasma membrane"/>
    <property type="evidence" value="ECO:0007669"/>
    <property type="project" value="TreeGrafter"/>
</dbReference>
<reference evidence="2 3" key="1">
    <citation type="submission" date="2020-10" db="EMBL/GenBank/DDBJ databases">
        <title>Olsenella immobilis sp.nov., isolated from the mud in a fermentation cellar used for the production of Chinese strong-flavoured liquor.</title>
        <authorList>
            <person name="Lu L."/>
        </authorList>
    </citation>
    <scope>NUCLEOTIDE SEQUENCE [LARGE SCALE GENOMIC DNA]</scope>
    <source>
        <strain evidence="2 3">LZLJ-2</strain>
    </source>
</reference>
<feature type="transmembrane region" description="Helical" evidence="1">
    <location>
        <begin position="185"/>
        <end position="208"/>
    </location>
</feature>
<dbReference type="EMBL" id="CP063767">
    <property type="protein sequence ID" value="QOY60153.1"/>
    <property type="molecule type" value="Genomic_DNA"/>
</dbReference>
<feature type="transmembrane region" description="Helical" evidence="1">
    <location>
        <begin position="252"/>
        <end position="272"/>
    </location>
</feature>
<dbReference type="GO" id="GO:0009401">
    <property type="term" value="P:phosphoenolpyruvate-dependent sugar phosphotransferase system"/>
    <property type="evidence" value="ECO:0007669"/>
    <property type="project" value="InterPro"/>
</dbReference>
<dbReference type="PANTHER" id="PTHR32502:SF23">
    <property type="entry name" value="TRANSPORT PROTEIN, PTS SYSTEM"/>
    <property type="match status" value="1"/>
</dbReference>
<dbReference type="RefSeq" id="WP_194370305.1">
    <property type="nucleotide sequence ID" value="NZ_CP063767.1"/>
</dbReference>
<dbReference type="PROSITE" id="PS51108">
    <property type="entry name" value="PTS_EIID"/>
    <property type="match status" value="1"/>
</dbReference>
<name>A0A7S7RU27_9ACTN</name>
<dbReference type="Proteomes" id="UP000593735">
    <property type="component" value="Chromosome"/>
</dbReference>
<dbReference type="Pfam" id="PF03613">
    <property type="entry name" value="EIID-AGA"/>
    <property type="match status" value="1"/>
</dbReference>
<accession>A0A7S7RU27</accession>
<feature type="transmembrane region" description="Helical" evidence="1">
    <location>
        <begin position="111"/>
        <end position="134"/>
    </location>
</feature>
<protein>
    <submittedName>
        <fullName evidence="2">PTS system mannose/fructose/sorbose family transporter subunit IID</fullName>
    </submittedName>
</protein>
<keyword evidence="1" id="KW-0812">Transmembrane</keyword>
<evidence type="ECO:0000313" key="2">
    <source>
        <dbReference type="EMBL" id="QOY60153.1"/>
    </source>
</evidence>
<dbReference type="KEGG" id="tio:INP52_06960"/>
<proteinExistence type="predicted"/>
<keyword evidence="1" id="KW-0472">Membrane</keyword>
<evidence type="ECO:0000256" key="1">
    <source>
        <dbReference type="SAM" id="Phobius"/>
    </source>
</evidence>